<name>A0A8B6DP76_MYTGA</name>
<sequence>MLSSLPPELFSMNTKLQVIYVDNNPLVCCDLTDFIEWLDLQTKLTEFSGQCTYLANATDIRGFNTSECIKPESCKHGHKNIKSDEEWKIPRRWKGKLQH</sequence>
<evidence type="ECO:0000313" key="1">
    <source>
        <dbReference type="EMBL" id="VDI22335.1"/>
    </source>
</evidence>
<dbReference type="SUPFAM" id="SSF52058">
    <property type="entry name" value="L domain-like"/>
    <property type="match status" value="1"/>
</dbReference>
<dbReference type="Proteomes" id="UP000596742">
    <property type="component" value="Unassembled WGS sequence"/>
</dbReference>
<dbReference type="Gene3D" id="3.80.10.10">
    <property type="entry name" value="Ribonuclease Inhibitor"/>
    <property type="match status" value="1"/>
</dbReference>
<evidence type="ECO:0000313" key="2">
    <source>
        <dbReference type="Proteomes" id="UP000596742"/>
    </source>
</evidence>
<reference evidence="1" key="1">
    <citation type="submission" date="2018-11" db="EMBL/GenBank/DDBJ databases">
        <authorList>
            <person name="Alioto T."/>
            <person name="Alioto T."/>
        </authorList>
    </citation>
    <scope>NUCLEOTIDE SEQUENCE</scope>
</reference>
<gene>
    <name evidence="1" type="ORF">MGAL_10B082514</name>
</gene>
<protein>
    <recommendedName>
        <fullName evidence="3">LRRCT domain-containing protein</fullName>
    </recommendedName>
</protein>
<dbReference type="OrthoDB" id="27267at2759"/>
<dbReference type="InterPro" id="IPR032675">
    <property type="entry name" value="LRR_dom_sf"/>
</dbReference>
<proteinExistence type="predicted"/>
<evidence type="ECO:0008006" key="3">
    <source>
        <dbReference type="Google" id="ProtNLM"/>
    </source>
</evidence>
<dbReference type="AlphaFoldDB" id="A0A8B6DP76"/>
<keyword evidence="2" id="KW-1185">Reference proteome</keyword>
<comment type="caution">
    <text evidence="1">The sequence shown here is derived from an EMBL/GenBank/DDBJ whole genome shotgun (WGS) entry which is preliminary data.</text>
</comment>
<organism evidence="1 2">
    <name type="scientific">Mytilus galloprovincialis</name>
    <name type="common">Mediterranean mussel</name>
    <dbReference type="NCBI Taxonomy" id="29158"/>
    <lineage>
        <taxon>Eukaryota</taxon>
        <taxon>Metazoa</taxon>
        <taxon>Spiralia</taxon>
        <taxon>Lophotrochozoa</taxon>
        <taxon>Mollusca</taxon>
        <taxon>Bivalvia</taxon>
        <taxon>Autobranchia</taxon>
        <taxon>Pteriomorphia</taxon>
        <taxon>Mytilida</taxon>
        <taxon>Mytiloidea</taxon>
        <taxon>Mytilidae</taxon>
        <taxon>Mytilinae</taxon>
        <taxon>Mytilus</taxon>
    </lineage>
</organism>
<dbReference type="EMBL" id="UYJE01003771">
    <property type="protein sequence ID" value="VDI22335.1"/>
    <property type="molecule type" value="Genomic_DNA"/>
</dbReference>
<accession>A0A8B6DP76</accession>